<keyword evidence="2" id="KW-1185">Reference proteome</keyword>
<dbReference type="NCBIfam" id="TIGR03831">
    <property type="entry name" value="YgiT_finger"/>
    <property type="match status" value="1"/>
</dbReference>
<dbReference type="InterPro" id="IPR022453">
    <property type="entry name" value="Znf_MqsA-type"/>
</dbReference>
<dbReference type="RefSeq" id="WP_034423098.1">
    <property type="nucleotide sequence ID" value="NZ_CP045798.1"/>
</dbReference>
<protein>
    <submittedName>
        <fullName evidence="1">YgiT-type zinc finger protein</fullName>
    </submittedName>
</protein>
<evidence type="ECO:0000313" key="1">
    <source>
        <dbReference type="EMBL" id="QNB45450.1"/>
    </source>
</evidence>
<dbReference type="KEGG" id="tfr:BR63_03420"/>
<reference evidence="1 2" key="1">
    <citation type="journal article" date="2019" name="Front. Microbiol.">
        <title>Thermoanaerosceptrum fracticalcis gen. nov. sp. nov., a Novel Fumarate-Fermenting Microorganism From a Deep Fractured Carbonate Aquifer of the US Great Basin.</title>
        <authorList>
            <person name="Hamilton-Brehm S.D."/>
            <person name="Stewart L.E."/>
            <person name="Zavarin M."/>
            <person name="Caldwell M."/>
            <person name="Lawson P.A."/>
            <person name="Onstott T.C."/>
            <person name="Grzymski J."/>
            <person name="Neveux I."/>
            <person name="Lollar B.S."/>
            <person name="Russell C.E."/>
            <person name="Moser D.P."/>
        </authorList>
    </citation>
    <scope>NUCLEOTIDE SEQUENCE [LARGE SCALE GENOMIC DNA]</scope>
    <source>
        <strain evidence="1 2">DRI-13</strain>
    </source>
</reference>
<accession>A0A7G6E046</accession>
<evidence type="ECO:0000313" key="2">
    <source>
        <dbReference type="Proteomes" id="UP000515847"/>
    </source>
</evidence>
<proteinExistence type="predicted"/>
<dbReference type="Proteomes" id="UP000515847">
    <property type="component" value="Chromosome"/>
</dbReference>
<name>A0A7G6E046_THEFR</name>
<sequence length="140" mass="16140">MVRDNMLRVRMTDGEMLLLHAKAARERSSLSEVIRRAVVEYEPMLPPKPGLCPEEDEDVPMESILYDDVRELEVGDEKHTITITGIPAEKCPKCGTIIFDLDLMAELEKAELRMVNYFTRKGKEWPEKISIEELARLLDH</sequence>
<organism evidence="1 2">
    <name type="scientific">Thermanaerosceptrum fracticalcis</name>
    <dbReference type="NCBI Taxonomy" id="1712410"/>
    <lineage>
        <taxon>Bacteria</taxon>
        <taxon>Bacillati</taxon>
        <taxon>Bacillota</taxon>
        <taxon>Clostridia</taxon>
        <taxon>Eubacteriales</taxon>
        <taxon>Peptococcaceae</taxon>
        <taxon>Thermanaerosceptrum</taxon>
    </lineage>
</organism>
<dbReference type="AlphaFoldDB" id="A0A7G6E046"/>
<gene>
    <name evidence="1" type="ORF">BR63_03420</name>
</gene>
<dbReference type="EMBL" id="CP045798">
    <property type="protein sequence ID" value="QNB45450.1"/>
    <property type="molecule type" value="Genomic_DNA"/>
</dbReference>
<dbReference type="OrthoDB" id="1808072at2"/>